<dbReference type="Proteomes" id="UP000190435">
    <property type="component" value="Unassembled WGS sequence"/>
</dbReference>
<dbReference type="Proteomes" id="UP000255279">
    <property type="component" value="Unassembled WGS sequence"/>
</dbReference>
<dbReference type="GO" id="GO:0043565">
    <property type="term" value="F:sequence-specific DNA binding"/>
    <property type="evidence" value="ECO:0007669"/>
    <property type="project" value="InterPro"/>
</dbReference>
<dbReference type="PANTHER" id="PTHR47918">
    <property type="entry name" value="DNA-BINDING PROTEIN FIS"/>
    <property type="match status" value="1"/>
</dbReference>
<evidence type="ECO:0000256" key="1">
    <source>
        <dbReference type="ARBA" id="ARBA00008559"/>
    </source>
</evidence>
<feature type="domain" description="DNA binding HTH" evidence="4">
    <location>
        <begin position="40"/>
        <end position="78"/>
    </location>
</feature>
<comment type="similarity">
    <text evidence="1">Belongs to the transcriptional regulatory Fis family.</text>
</comment>
<dbReference type="AlphaFoldDB" id="A0A1S9ZX86"/>
<accession>A0A1S9ZX86</accession>
<reference evidence="6 8" key="2">
    <citation type="submission" date="2018-06" db="EMBL/GenBank/DDBJ databases">
        <authorList>
            <consortium name="Pathogen Informatics"/>
            <person name="Doyle S."/>
        </authorList>
    </citation>
    <scope>NUCLEOTIDE SEQUENCE [LARGE SCALE GENOMIC DNA]</scope>
    <source>
        <strain evidence="6 8">NCTC10293</strain>
    </source>
</reference>
<evidence type="ECO:0000313" key="8">
    <source>
        <dbReference type="Proteomes" id="UP000255279"/>
    </source>
</evidence>
<dbReference type="InterPro" id="IPR005412">
    <property type="entry name" value="Fis_DNA-bd"/>
</dbReference>
<dbReference type="STRING" id="34060.B0181_08875"/>
<dbReference type="InterPro" id="IPR050207">
    <property type="entry name" value="Trans_regulatory_Fis"/>
</dbReference>
<reference evidence="5 7" key="1">
    <citation type="submission" date="2017-02" db="EMBL/GenBank/DDBJ databases">
        <title>Draft genome sequence of Moraxella caviae CCUG 355 type strain.</title>
        <authorList>
            <person name="Engstrom-Jakobsson H."/>
            <person name="Salva-Serra F."/>
            <person name="Thorell K."/>
            <person name="Gonzales-Siles L."/>
            <person name="Karlsson R."/>
            <person name="Boulund F."/>
            <person name="Engstrand L."/>
            <person name="Moore E."/>
        </authorList>
    </citation>
    <scope>NUCLEOTIDE SEQUENCE [LARGE SCALE GENOMIC DNA]</scope>
    <source>
        <strain evidence="5 7">CCUG 355</strain>
    </source>
</reference>
<gene>
    <name evidence="6" type="primary">fis</name>
    <name evidence="5" type="ORF">B0181_08875</name>
    <name evidence="6" type="ORF">NCTC10293_00325</name>
</gene>
<evidence type="ECO:0000313" key="7">
    <source>
        <dbReference type="Proteomes" id="UP000190435"/>
    </source>
</evidence>
<protein>
    <recommendedName>
        <fullName evidence="3">Putative Fis-like DNA-binding protein</fullName>
    </recommendedName>
</protein>
<dbReference type="RefSeq" id="WP_078277206.1">
    <property type="nucleotide sequence ID" value="NZ_CAACXO010000057.1"/>
</dbReference>
<dbReference type="GO" id="GO:0006355">
    <property type="term" value="P:regulation of DNA-templated transcription"/>
    <property type="evidence" value="ECO:0007669"/>
    <property type="project" value="InterPro"/>
</dbReference>
<dbReference type="InterPro" id="IPR002197">
    <property type="entry name" value="HTH_Fis"/>
</dbReference>
<dbReference type="EMBL" id="MUXU01000056">
    <property type="protein sequence ID" value="OOR88114.1"/>
    <property type="molecule type" value="Genomic_DNA"/>
</dbReference>
<dbReference type="SUPFAM" id="SSF46689">
    <property type="entry name" value="Homeodomain-like"/>
    <property type="match status" value="1"/>
</dbReference>
<keyword evidence="7" id="KW-1185">Reference proteome</keyword>
<proteinExistence type="inferred from homology"/>
<dbReference type="PANTHER" id="PTHR47918:SF1">
    <property type="entry name" value="DNA-BINDING PROTEIN FIS"/>
    <property type="match status" value="1"/>
</dbReference>
<evidence type="ECO:0000313" key="5">
    <source>
        <dbReference type="EMBL" id="OOR88114.1"/>
    </source>
</evidence>
<evidence type="ECO:0000256" key="2">
    <source>
        <dbReference type="ARBA" id="ARBA00023125"/>
    </source>
</evidence>
<keyword evidence="2" id="KW-0238">DNA-binding</keyword>
<sequence>MIDYTKTPDQPLSVYVEHAVQKFFENADTEHAGRLYEVFLHDLEQSLFAATLRHTNGNQSKTAELLGMNRGTLRTKLKFHGLI</sequence>
<dbReference type="Gene3D" id="1.10.10.60">
    <property type="entry name" value="Homeodomain-like"/>
    <property type="match status" value="1"/>
</dbReference>
<evidence type="ECO:0000259" key="4">
    <source>
        <dbReference type="Pfam" id="PF02954"/>
    </source>
</evidence>
<dbReference type="EMBL" id="UGQE01000001">
    <property type="protein sequence ID" value="STZ10004.1"/>
    <property type="molecule type" value="Genomic_DNA"/>
</dbReference>
<dbReference type="PRINTS" id="PR01590">
    <property type="entry name" value="HTHFIS"/>
</dbReference>
<dbReference type="InterPro" id="IPR009057">
    <property type="entry name" value="Homeodomain-like_sf"/>
</dbReference>
<dbReference type="Pfam" id="PF02954">
    <property type="entry name" value="HTH_8"/>
    <property type="match status" value="1"/>
</dbReference>
<name>A0A1S9ZX86_9GAMM</name>
<evidence type="ECO:0000313" key="6">
    <source>
        <dbReference type="EMBL" id="STZ10004.1"/>
    </source>
</evidence>
<dbReference type="PIRSF" id="PIRSF002097">
    <property type="entry name" value="DNA-binding_Fis"/>
    <property type="match status" value="1"/>
</dbReference>
<evidence type="ECO:0000256" key="3">
    <source>
        <dbReference type="ARBA" id="ARBA00029540"/>
    </source>
</evidence>
<dbReference type="OrthoDB" id="9802388at2"/>
<organism evidence="5 7">
    <name type="scientific">Moraxella caviae</name>
    <dbReference type="NCBI Taxonomy" id="34060"/>
    <lineage>
        <taxon>Bacteria</taxon>
        <taxon>Pseudomonadati</taxon>
        <taxon>Pseudomonadota</taxon>
        <taxon>Gammaproteobacteria</taxon>
        <taxon>Moraxellales</taxon>
        <taxon>Moraxellaceae</taxon>
        <taxon>Moraxella</taxon>
    </lineage>
</organism>